<accession>A0A5D2WU90</accession>
<evidence type="ECO:0000313" key="6">
    <source>
        <dbReference type="EMBL" id="TYJ05227.1"/>
    </source>
</evidence>
<keyword evidence="7" id="KW-1185">Reference proteome</keyword>
<feature type="compositionally biased region" description="Polar residues" evidence="3">
    <location>
        <begin position="1"/>
        <end position="10"/>
    </location>
</feature>
<feature type="domain" description="RPN1 N-terminal" evidence="5">
    <location>
        <begin position="104"/>
        <end position="290"/>
    </location>
</feature>
<dbReference type="SUPFAM" id="SSF48371">
    <property type="entry name" value="ARM repeat"/>
    <property type="match status" value="1"/>
</dbReference>
<proteinExistence type="predicted"/>
<dbReference type="GO" id="GO:0034515">
    <property type="term" value="C:proteasome storage granule"/>
    <property type="evidence" value="ECO:0007669"/>
    <property type="project" value="TreeGrafter"/>
</dbReference>
<dbReference type="PANTHER" id="PTHR10943">
    <property type="entry name" value="26S PROTEASOME NON-ATPASE REGULATORY SUBUNIT"/>
    <property type="match status" value="1"/>
</dbReference>
<name>A0A5D2WU90_GOSMU</name>
<dbReference type="InterPro" id="IPR040892">
    <property type="entry name" value="RPN1_N"/>
</dbReference>
<protein>
    <recommendedName>
        <fullName evidence="5">RPN1 N-terminal domain-containing protein</fullName>
    </recommendedName>
</protein>
<dbReference type="InterPro" id="IPR016024">
    <property type="entry name" value="ARM-type_fold"/>
</dbReference>
<keyword evidence="4" id="KW-1133">Transmembrane helix</keyword>
<dbReference type="GO" id="GO:0008540">
    <property type="term" value="C:proteasome regulatory particle, base subcomplex"/>
    <property type="evidence" value="ECO:0007669"/>
    <property type="project" value="TreeGrafter"/>
</dbReference>
<gene>
    <name evidence="6" type="ORF">E1A91_A12G150800v1</name>
</gene>
<dbReference type="Proteomes" id="UP000323597">
    <property type="component" value="Chromosome A12"/>
</dbReference>
<feature type="non-terminal residue" evidence="6">
    <location>
        <position position="1"/>
    </location>
</feature>
<keyword evidence="2" id="KW-0647">Proteasome</keyword>
<feature type="region of interest" description="Disordered" evidence="3">
    <location>
        <begin position="1"/>
        <end position="20"/>
    </location>
</feature>
<reference evidence="6 7" key="1">
    <citation type="submission" date="2019-07" db="EMBL/GenBank/DDBJ databases">
        <title>WGS assembly of Gossypium mustelinum.</title>
        <authorList>
            <person name="Chen Z.J."/>
            <person name="Sreedasyam A."/>
            <person name="Ando A."/>
            <person name="Song Q."/>
            <person name="De L."/>
            <person name="Hulse-Kemp A."/>
            <person name="Ding M."/>
            <person name="Ye W."/>
            <person name="Kirkbride R."/>
            <person name="Jenkins J."/>
            <person name="Plott C."/>
            <person name="Lovell J."/>
            <person name="Lin Y.-M."/>
            <person name="Vaughn R."/>
            <person name="Liu B."/>
            <person name="Li W."/>
            <person name="Simpson S."/>
            <person name="Scheffler B."/>
            <person name="Saski C."/>
            <person name="Grover C."/>
            <person name="Hu G."/>
            <person name="Conover J."/>
            <person name="Carlson J."/>
            <person name="Shu S."/>
            <person name="Boston L."/>
            <person name="Williams M."/>
            <person name="Peterson D."/>
            <person name="Mcgee K."/>
            <person name="Jones D."/>
            <person name="Wendel J."/>
            <person name="Stelly D."/>
            <person name="Grimwood J."/>
            <person name="Schmutz J."/>
        </authorList>
    </citation>
    <scope>NUCLEOTIDE SEQUENCE [LARGE SCALE GENOMIC DNA]</scope>
    <source>
        <strain evidence="6">1408120.09</strain>
    </source>
</reference>
<evidence type="ECO:0000256" key="2">
    <source>
        <dbReference type="ARBA" id="ARBA00022942"/>
    </source>
</evidence>
<dbReference type="GO" id="GO:0005634">
    <property type="term" value="C:nucleus"/>
    <property type="evidence" value="ECO:0007669"/>
    <property type="project" value="TreeGrafter"/>
</dbReference>
<dbReference type="AlphaFoldDB" id="A0A5D2WU90"/>
<dbReference type="Pfam" id="PF17781">
    <property type="entry name" value="RPN1_RPN2_N"/>
    <property type="match status" value="2"/>
</dbReference>
<evidence type="ECO:0000256" key="1">
    <source>
        <dbReference type="ARBA" id="ARBA00022737"/>
    </source>
</evidence>
<dbReference type="GO" id="GO:0043161">
    <property type="term" value="P:proteasome-mediated ubiquitin-dependent protein catabolic process"/>
    <property type="evidence" value="ECO:0007669"/>
    <property type="project" value="TreeGrafter"/>
</dbReference>
<organism evidence="6 7">
    <name type="scientific">Gossypium mustelinum</name>
    <name type="common">Cotton</name>
    <name type="synonym">Gossypium caicoense</name>
    <dbReference type="NCBI Taxonomy" id="34275"/>
    <lineage>
        <taxon>Eukaryota</taxon>
        <taxon>Viridiplantae</taxon>
        <taxon>Streptophyta</taxon>
        <taxon>Embryophyta</taxon>
        <taxon>Tracheophyta</taxon>
        <taxon>Spermatophyta</taxon>
        <taxon>Magnoliopsida</taxon>
        <taxon>eudicotyledons</taxon>
        <taxon>Gunneridae</taxon>
        <taxon>Pentapetalae</taxon>
        <taxon>rosids</taxon>
        <taxon>malvids</taxon>
        <taxon>Malvales</taxon>
        <taxon>Malvaceae</taxon>
        <taxon>Malvoideae</taxon>
        <taxon>Gossypium</taxon>
    </lineage>
</organism>
<keyword evidence="4" id="KW-0812">Transmembrane</keyword>
<feature type="transmembrane region" description="Helical" evidence="4">
    <location>
        <begin position="663"/>
        <end position="684"/>
    </location>
</feature>
<dbReference type="Gene3D" id="1.25.10.10">
    <property type="entry name" value="Leucine-rich Repeat Variant"/>
    <property type="match status" value="1"/>
</dbReference>
<evidence type="ECO:0000256" key="4">
    <source>
        <dbReference type="SAM" id="Phobius"/>
    </source>
</evidence>
<keyword evidence="4" id="KW-0472">Membrane</keyword>
<keyword evidence="1" id="KW-0677">Repeat</keyword>
<dbReference type="PANTHER" id="PTHR10943:SF1">
    <property type="entry name" value="26S PROTEASOME NON-ATPASE REGULATORY SUBUNIT 2"/>
    <property type="match status" value="1"/>
</dbReference>
<evidence type="ECO:0000259" key="5">
    <source>
        <dbReference type="Pfam" id="PF17781"/>
    </source>
</evidence>
<sequence>NGTGTTQTKPLSKDTKKKDVNKKEDLHAQLEEDLALKQQLELYIERIYDVDPEVQKAALKSMRQEVCTSISSMTYVPKLLKFLRPHYGTLKAFYETMLDSDLKGNGYVRILPGEIPQEYLMRQSEDAPVDDLMKLMEEIAACHMKHNTESEAVDLLIEVDDLEPLTEHVDITNFRRTCLYLTSAATYLLDSDDILFMDIVHSIYLMFYEFSSHVCELFTSCNDLLMKKQFCYILARQGINFELNDDMVEDDRELSQNIINNVKLSEGYLTLAHDFEVMEPKYLENIYKVWTLTLAGQNLVATFDNAFVNAGFGKDTLMTDPTDSSSDGLSKNWIFKNKEHAKISVVASLDVDSGLAQTGKYLHSDHNYVIAKAFLGAGLVNCSALALLSEYINKKDSLIQIGAIMGLGIAYAGAQDKQVSQAIADTLTGRTMSELRHPKSQLLVIALGLIYLGKQKGVEATSEVSKLFSEKMKNYVDITLLSCAHAGTGNILTVQKLLGHCSHLENAEASQGFDVLGIAIVAMAEEVGLEISIRSLKHLLQYSEQKIRRAVPLALGLLCISNPKVNMMDTLSRLSHDTDLEVAMVICAGTNNARIDGMLRNLPSFSYRVRIAQGLVHMVKGLLTLNPYHSDRRLCSPTALAGLVTMLHACLDMKSIILGKYHFVLYYLVLAMKVCFSIPICYLLSSVGMCLLMQQVFLVSYNVVSLYSQGC</sequence>
<dbReference type="EMBL" id="CM017647">
    <property type="protein sequence ID" value="TYJ05227.1"/>
    <property type="molecule type" value="Genomic_DNA"/>
</dbReference>
<feature type="domain" description="RPN1 N-terminal" evidence="5">
    <location>
        <begin position="40"/>
        <end position="103"/>
    </location>
</feature>
<dbReference type="InterPro" id="IPR011989">
    <property type="entry name" value="ARM-like"/>
</dbReference>
<feature type="compositionally biased region" description="Basic and acidic residues" evidence="3">
    <location>
        <begin position="11"/>
        <end position="20"/>
    </location>
</feature>
<evidence type="ECO:0000313" key="7">
    <source>
        <dbReference type="Proteomes" id="UP000323597"/>
    </source>
</evidence>
<evidence type="ECO:0000256" key="3">
    <source>
        <dbReference type="SAM" id="MobiDB-lite"/>
    </source>
</evidence>